<dbReference type="Proteomes" id="UP000694892">
    <property type="component" value="Unassembled WGS sequence"/>
</dbReference>
<reference evidence="1" key="1">
    <citation type="submission" date="2016-05" db="EMBL/GenBank/DDBJ databases">
        <title>WGS assembly of Xenopus laevis.</title>
        <authorList>
            <person name="Session A."/>
            <person name="Uno Y."/>
            <person name="Kwon T."/>
            <person name="Chapman J."/>
            <person name="Toyoda A."/>
            <person name="Takahashi S."/>
            <person name="Fukui A."/>
            <person name="Hikosaka A."/>
            <person name="Putnam N."/>
            <person name="Stites J."/>
            <person name="Van Heeringen S."/>
            <person name="Quigley I."/>
            <person name="Heinz S."/>
            <person name="Hellsten U."/>
            <person name="Lyons J."/>
            <person name="Suzuki A."/>
            <person name="Kondo M."/>
            <person name="Ogino H."/>
            <person name="Ochi H."/>
            <person name="Bogdanovic O."/>
            <person name="Lister R."/>
            <person name="Georgiou G."/>
            <person name="Paranjpe S."/>
            <person name="Van Kruijsbergen I."/>
            <person name="Mozaffari S."/>
            <person name="Shu S."/>
            <person name="Schmutz J."/>
            <person name="Jenkins J."/>
            <person name="Grimwood J."/>
            <person name="Carlson J."/>
            <person name="Mitros T."/>
            <person name="Simakov O."/>
            <person name="Heald R."/>
            <person name="Miller K."/>
            <person name="Haudenschild C."/>
            <person name="Kuroki Y."/>
            <person name="Tanaka T."/>
            <person name="Michiue T."/>
            <person name="Watanabe M."/>
            <person name="Kinoshita T."/>
            <person name="Ohta Y."/>
            <person name="Mawaribuchi S."/>
            <person name="Suzuki Y."/>
            <person name="Haramoto Y."/>
            <person name="Yamamoto T."/>
            <person name="Takagi C."/>
            <person name="Kitzman J."/>
            <person name="Shendure J."/>
            <person name="Nakayama T."/>
            <person name="Izutsu Y."/>
            <person name="Robert J."/>
            <person name="Dichmann D."/>
            <person name="Flajnik M."/>
            <person name="Houston D."/>
            <person name="Marcotte E."/>
            <person name="Wallingford J."/>
            <person name="Ito Y."/>
            <person name="Asashima M."/>
            <person name="Ueno N."/>
            <person name="Matsuda Y."/>
            <person name="Jan Veenstra G."/>
            <person name="Fujiyama A."/>
            <person name="Harland R."/>
            <person name="Taira M."/>
            <person name="Rokhsar D.S."/>
        </authorList>
    </citation>
    <scope>NUCLEOTIDE SEQUENCE</scope>
    <source>
        <strain evidence="1">J</strain>
        <tissue evidence="1">Blood</tissue>
    </source>
</reference>
<accession>A0A974GZN5</accession>
<gene>
    <name evidence="1" type="ORF">XELAEV_18004508mg</name>
</gene>
<protein>
    <submittedName>
        <fullName evidence="1">Uncharacterized protein</fullName>
    </submittedName>
</protein>
<dbReference type="AlphaFoldDB" id="A0A974GZN5"/>
<name>A0A974GZN5_XENLA</name>
<sequence length="175" mass="19059">MGGMDAAPLSRGPERPMLQLISLCPPCFLTQSKLYLLFPGDQVYRYTVLFSYSPCLYQGCTNYGPRSIFNWPVALPCARSLSLPLLLLAARGTGQAADITALRQDTGRWREAKRGGTVGRAVGKEMLRRECAHLRSEGKKESTSTAATFNLKQICVSGPCPCPCGIAFAPALFHD</sequence>
<proteinExistence type="predicted"/>
<organism evidence="1">
    <name type="scientific">Xenopus laevis</name>
    <name type="common">African clawed frog</name>
    <dbReference type="NCBI Taxonomy" id="8355"/>
    <lineage>
        <taxon>Eukaryota</taxon>
        <taxon>Metazoa</taxon>
        <taxon>Chordata</taxon>
        <taxon>Craniata</taxon>
        <taxon>Vertebrata</taxon>
        <taxon>Euteleostomi</taxon>
        <taxon>Amphibia</taxon>
        <taxon>Batrachia</taxon>
        <taxon>Anura</taxon>
        <taxon>Pipoidea</taxon>
        <taxon>Pipidae</taxon>
        <taxon>Xenopodinae</taxon>
        <taxon>Xenopus</taxon>
        <taxon>Xenopus</taxon>
    </lineage>
</organism>
<evidence type="ECO:0000313" key="1">
    <source>
        <dbReference type="EMBL" id="OCT56720.1"/>
    </source>
</evidence>
<dbReference type="EMBL" id="KV467253">
    <property type="protein sequence ID" value="OCT56720.1"/>
    <property type="molecule type" value="Genomic_DNA"/>
</dbReference>